<keyword evidence="2" id="KW-0472">Membrane</keyword>
<organism evidence="3">
    <name type="scientific">Streptococcus oralis</name>
    <dbReference type="NCBI Taxonomy" id="1303"/>
    <lineage>
        <taxon>Bacteria</taxon>
        <taxon>Bacillati</taxon>
        <taxon>Bacillota</taxon>
        <taxon>Bacilli</taxon>
        <taxon>Lactobacillales</taxon>
        <taxon>Streptococcaceae</taxon>
        <taxon>Streptococcus</taxon>
    </lineage>
</organism>
<feature type="transmembrane region" description="Helical" evidence="2">
    <location>
        <begin position="134"/>
        <end position="154"/>
    </location>
</feature>
<evidence type="ECO:0008006" key="4">
    <source>
        <dbReference type="Google" id="ProtNLM"/>
    </source>
</evidence>
<feature type="compositionally biased region" description="Basic and acidic residues" evidence="1">
    <location>
        <begin position="98"/>
        <end position="107"/>
    </location>
</feature>
<feature type="transmembrane region" description="Helical" evidence="2">
    <location>
        <begin position="409"/>
        <end position="427"/>
    </location>
</feature>
<name>A0A6N3C3N5_STROR</name>
<accession>A0A6N3C3N5</accession>
<feature type="compositionally biased region" description="Acidic residues" evidence="1">
    <location>
        <begin position="108"/>
        <end position="119"/>
    </location>
</feature>
<feature type="region of interest" description="Disordered" evidence="1">
    <location>
        <begin position="1"/>
        <end position="36"/>
    </location>
</feature>
<feature type="region of interest" description="Disordered" evidence="1">
    <location>
        <begin position="51"/>
        <end position="122"/>
    </location>
</feature>
<evidence type="ECO:0000256" key="2">
    <source>
        <dbReference type="SAM" id="Phobius"/>
    </source>
</evidence>
<feature type="transmembrane region" description="Helical" evidence="2">
    <location>
        <begin position="238"/>
        <end position="265"/>
    </location>
</feature>
<dbReference type="AlphaFoldDB" id="A0A6N3C3N5"/>
<feature type="transmembrane region" description="Helical" evidence="2">
    <location>
        <begin position="285"/>
        <end position="318"/>
    </location>
</feature>
<protein>
    <recommendedName>
        <fullName evidence="4">Competence-induced protein Ccs4</fullName>
    </recommendedName>
</protein>
<dbReference type="EMBL" id="CACRUL010000015">
    <property type="protein sequence ID" value="VYU08407.1"/>
    <property type="molecule type" value="Genomic_DNA"/>
</dbReference>
<feature type="transmembrane region" description="Helical" evidence="2">
    <location>
        <begin position="433"/>
        <end position="451"/>
    </location>
</feature>
<feature type="compositionally biased region" description="Low complexity" evidence="1">
    <location>
        <begin position="58"/>
        <end position="76"/>
    </location>
</feature>
<sequence length="608" mass="67917">MCSQALASLVKEKQSMSEKEKESHKLGLSVGSSFQNTQELRKVLEQSISREEEVLTASQPVESEQNQEESQAAGEAMETEASAGTLSRLSRSGHRRKEKVEARSKDQEDVEESLEDQEDEKSLGRYATKRPVPLSLPIAFSVLLGLVHVALPFINLLATNQQTQDLYAGWAMSQGQVPYGHFFGVNGLLYYGISALGSLVGGQVLLVVFQILAYFFAGTSLYRMVRSLVASEKIAGQVQLLFYLLAGVLGFGGNYAVFYALPFLFGSMNFILAYLEGEKTDESFVAYGAGACLAFMMVPWLSVIFYLLAFLGLTAYHVKQKKFAHGFYQFLAALLGFSLVFYPLGYITVWNGSFGYAIHQTLYSLRSLQFDAGHLFANLVYYCLLLLTLGFASAFVMSFRKVSTSGQRLIRFMSWFGLPLVVAIVVGTPEQGTYQFLSLLPFGLPLFALWFAGDESTYQRRKMKNNSIWELYFSSQAFLPILAIGYLVGYPVVNQLVLQNNLASERSTIAHYIKSHSDSKDTIYAWDQTAHLYQESGRLAASALLTPTAYLGPKENRTNLTNQIKQDKPKFIVVNKDLDVTSAMQKVLTQSYEKVNQQGSHYTLYQYK</sequence>
<reference evidence="3" key="1">
    <citation type="submission" date="2019-11" db="EMBL/GenBank/DDBJ databases">
        <authorList>
            <person name="Feng L."/>
        </authorList>
    </citation>
    <scope>NUCLEOTIDE SEQUENCE</scope>
    <source>
        <strain evidence="3">SrubneriLFYP117</strain>
    </source>
</reference>
<proteinExistence type="predicted"/>
<gene>
    <name evidence="3" type="ORF">SRLFYP117_00995</name>
</gene>
<feature type="transmembrane region" description="Helical" evidence="2">
    <location>
        <begin position="330"/>
        <end position="359"/>
    </location>
</feature>
<feature type="transmembrane region" description="Helical" evidence="2">
    <location>
        <begin position="188"/>
        <end position="217"/>
    </location>
</feature>
<keyword evidence="2" id="KW-1133">Transmembrane helix</keyword>
<evidence type="ECO:0000256" key="1">
    <source>
        <dbReference type="SAM" id="MobiDB-lite"/>
    </source>
</evidence>
<feature type="compositionally biased region" description="Basic and acidic residues" evidence="1">
    <location>
        <begin position="10"/>
        <end position="25"/>
    </location>
</feature>
<evidence type="ECO:0000313" key="3">
    <source>
        <dbReference type="EMBL" id="VYU08407.1"/>
    </source>
</evidence>
<keyword evidence="2" id="KW-0812">Transmembrane</keyword>
<feature type="transmembrane region" description="Helical" evidence="2">
    <location>
        <begin position="379"/>
        <end position="397"/>
    </location>
</feature>
<feature type="transmembrane region" description="Helical" evidence="2">
    <location>
        <begin position="471"/>
        <end position="493"/>
    </location>
</feature>